<evidence type="ECO:0000256" key="1">
    <source>
        <dbReference type="SAM" id="MobiDB-lite"/>
    </source>
</evidence>
<keyword evidence="3" id="KW-1185">Reference proteome</keyword>
<sequence>MANDQAQQPGAQPPQTNAQQPDAAAPAPQQPPDFDGLEGKKPEELTPEELRLMADTMPGEGPGD</sequence>
<evidence type="ECO:0000313" key="2">
    <source>
        <dbReference type="EMBL" id="MVW61634.1"/>
    </source>
</evidence>
<feature type="compositionally biased region" description="Low complexity" evidence="1">
    <location>
        <begin position="1"/>
        <end position="27"/>
    </location>
</feature>
<comment type="caution">
    <text evidence="2">The sequence shown here is derived from an EMBL/GenBank/DDBJ whole genome shotgun (WGS) entry which is preliminary data.</text>
</comment>
<dbReference type="Proteomes" id="UP000443353">
    <property type="component" value="Unassembled WGS sequence"/>
</dbReference>
<proteinExistence type="predicted"/>
<dbReference type="EMBL" id="WSES01000005">
    <property type="protein sequence ID" value="MVW61634.1"/>
    <property type="molecule type" value="Genomic_DNA"/>
</dbReference>
<reference evidence="2 3" key="1">
    <citation type="submission" date="2019-12" db="EMBL/GenBank/DDBJ databases">
        <authorList>
            <person name="Li C."/>
            <person name="Zhao J."/>
        </authorList>
    </citation>
    <scope>NUCLEOTIDE SEQUENCE [LARGE SCALE GENOMIC DNA]</scope>
    <source>
        <strain evidence="2 3">NEAU-DD11</strain>
    </source>
</reference>
<feature type="compositionally biased region" description="Basic and acidic residues" evidence="1">
    <location>
        <begin position="37"/>
        <end position="52"/>
    </location>
</feature>
<name>A0A7X3G276_9BURK</name>
<feature type="region of interest" description="Disordered" evidence="1">
    <location>
        <begin position="1"/>
        <end position="64"/>
    </location>
</feature>
<accession>A0A7X3G276</accession>
<protein>
    <submittedName>
        <fullName evidence="2">Uncharacterized protein</fullName>
    </submittedName>
</protein>
<dbReference type="RefSeq" id="WP_056123281.1">
    <property type="nucleotide sequence ID" value="NZ_WSES01000005.1"/>
</dbReference>
<organism evidence="2 3">
    <name type="scientific">Massilia cellulosiltytica</name>
    <dbReference type="NCBI Taxonomy" id="2683234"/>
    <lineage>
        <taxon>Bacteria</taxon>
        <taxon>Pseudomonadati</taxon>
        <taxon>Pseudomonadota</taxon>
        <taxon>Betaproteobacteria</taxon>
        <taxon>Burkholderiales</taxon>
        <taxon>Oxalobacteraceae</taxon>
        <taxon>Telluria group</taxon>
        <taxon>Massilia</taxon>
    </lineage>
</organism>
<gene>
    <name evidence="2" type="ORF">GPY61_17010</name>
</gene>
<evidence type="ECO:0000313" key="3">
    <source>
        <dbReference type="Proteomes" id="UP000443353"/>
    </source>
</evidence>
<dbReference type="AlphaFoldDB" id="A0A7X3G276"/>